<feature type="compositionally biased region" description="Low complexity" evidence="2">
    <location>
        <begin position="57"/>
        <end position="73"/>
    </location>
</feature>
<dbReference type="InterPro" id="IPR035974">
    <property type="entry name" value="Rap/Ran-GAP_sf"/>
</dbReference>
<dbReference type="OrthoDB" id="19311at2759"/>
<dbReference type="InterPro" id="IPR027107">
    <property type="entry name" value="Tuberin/Ral-act_asu"/>
</dbReference>
<gene>
    <name evidence="4" type="ORF">FGG08_002291</name>
</gene>
<protein>
    <recommendedName>
        <fullName evidence="3">Rap-GAP domain-containing protein</fullName>
    </recommendedName>
</protein>
<evidence type="ECO:0000256" key="1">
    <source>
        <dbReference type="ARBA" id="ARBA00022468"/>
    </source>
</evidence>
<evidence type="ECO:0000313" key="4">
    <source>
        <dbReference type="EMBL" id="KAH0543335.1"/>
    </source>
</evidence>
<dbReference type="SUPFAM" id="SSF111347">
    <property type="entry name" value="Rap/Ran-GAP"/>
    <property type="match status" value="1"/>
</dbReference>
<dbReference type="Proteomes" id="UP000698800">
    <property type="component" value="Unassembled WGS sequence"/>
</dbReference>
<dbReference type="GO" id="GO:0005634">
    <property type="term" value="C:nucleus"/>
    <property type="evidence" value="ECO:0007669"/>
    <property type="project" value="InterPro"/>
</dbReference>
<feature type="region of interest" description="Disordered" evidence="2">
    <location>
        <begin position="777"/>
        <end position="796"/>
    </location>
</feature>
<keyword evidence="1" id="KW-0343">GTPase activation</keyword>
<dbReference type="Pfam" id="PF11864">
    <property type="entry name" value="DUF3384"/>
    <property type="match status" value="1"/>
</dbReference>
<comment type="caution">
    <text evidence="4">The sequence shown here is derived from an EMBL/GenBank/DDBJ whole genome shotgun (WGS) entry which is preliminary data.</text>
</comment>
<dbReference type="InterPro" id="IPR016024">
    <property type="entry name" value="ARM-type_fold"/>
</dbReference>
<sequence>MDRLKVPNSRDPLPPVVTNTRMHSQPGDTPQTPEPKNTLGLANALRTLGGRLRPGISASSPSVAAVSTHSPPAGSGFLQQRQSQVGDGAVRDFLGGPVNNDQLYLQLRPGQPLPGRVAAAEAFRHIVEDYSLSSIVRIWTAAKDLTDSQLPTEARRAGFDLLTACIKHSDPTPLERRQFFEAISTPCHADDFHLQLNALVELTNHGKDLTAFETLIVRTVNAWLNRWFHESMRARQARKRDKTSPDISGEETNLASLFSFVTDVVKFNFKAFREEDVIQLLSEVLQICKRTTSSADIRDSIIFIDAVITYGYIPRSSLQSCLEIFCGVYSRIKTFEQETWNAVSNLCKSHMAQNTIAVLLDILQAPSGQHDVNTNTVRGAVHLIGRLLLMNGGEGLPTVPFSTVLAALQKAMAVDSARLELDIAHTIYSIFSNDTVISVIISEDWTVALDVLVQCSRRTNETADGRPIDPQLSTPSLPNSRGSKEDLRVSTDLSQTLFQIISQLENLCSKTDFTQKDTVIDFFIRVHGHLPDSCAELVINHYSEEHLCYPSNREWLSNSSHLVDIFLKNSTRPATLRLKVVDEMKEVYQTVKDVCQLDVLNEFLLGTLSDLSEEQNVQVLEALVEFAVGVAVDTDEQLFSTIIDLFLECFSADQLTPPGSVSGSVSGPSTISYQPSITVASQSSSTPGNVATRGLVQIFLRTINTFADKAHRIYGELLRIAGSDTCDTDARLTAMKLLFRLRSDAGHAILIVQSTGTQSLSAALGRTPESMAKLQAAEEISQGRRSGIEDRNSNRLSRSASIGAPQAFASRTMSRIGNTASRSPKPLCNLWMCPDPGALPETPPREASPFLYSYADTSSGASTDLKTQQKIVLKTSVWLEHIVSILQRGGDWEIYSYVLVHLGSQLTNHSLFRSAIPCIKLLRNVVCEKIRSSGFADPPSPGLKKADVAVCLFHVLTMLVSYHEKFSKSEQDDIVRAFMLGIGSWERTAKCCIHGLSICCHELPLSITKSLNNILQKMSQIITQSHVAVHVLEFLSGLARMPSVYVNFTEADYRTVFGVCFRYLQYVRDQRSKEPATPSTRTSLMSTRYSGTMRDSTAPEVTSPGVPDDLPQYVFSLTYHVIIFWFMSLKLADRAKHISWITKNLVKIDADREAIAEQSQVTIDMMQRAAYSDSDETSPEPHFASESDGPVQKRSWLLGQSIITIETATRTGLSQITKRQPSATTHSILKIETSPPPRHQIPTSSESVQELNQNPRDEASRIAILPSHVFLQFMVPSSMMPESLRPIPLPDDDATNRALNSFDLNSTVDGHKVGVIYIGEGQATEQEILANVIGSSEYTTFVEGLGTLTKLEGAKFNTQGLDKVNNTDGEFTFCWRDRVTEIVFHVTTMMPTNHSHDPQCSGKKRHTGNDFVNIIFNDSGLPFRFDTFPSAFNYVNIVITPESRASFIAIRTRSYDEANRQFYRVQVMSKPGFPEISPAADTKIVSGKSLPMFVRLLALNASVFSLVWYNRDGGEHISSWRNRLREIERLRQKHTVVSAIPSPAFNSNYTVAGDRSSVATTTSVASAMRDAMQRENLSARRASATTFLSEQSHRSSVITSGIEVDSGYNEDGVVDA</sequence>
<dbReference type="InterPro" id="IPR000331">
    <property type="entry name" value="Rap/Ran_GAP_dom"/>
</dbReference>
<dbReference type="FunFam" id="3.40.50.11210:FF:000007">
    <property type="entry name" value="Tuberous sclerosis 2"/>
    <property type="match status" value="1"/>
</dbReference>
<name>A0A9P8L1S9_9PEZI</name>
<dbReference type="SUPFAM" id="SSF48371">
    <property type="entry name" value="ARM repeat"/>
    <property type="match status" value="1"/>
</dbReference>
<evidence type="ECO:0000256" key="2">
    <source>
        <dbReference type="SAM" id="MobiDB-lite"/>
    </source>
</evidence>
<feature type="region of interest" description="Disordered" evidence="2">
    <location>
        <begin position="1"/>
        <end position="38"/>
    </location>
</feature>
<dbReference type="PANTHER" id="PTHR10063">
    <property type="entry name" value="TUBERIN"/>
    <property type="match status" value="1"/>
</dbReference>
<feature type="compositionally biased region" description="Polar residues" evidence="2">
    <location>
        <begin position="1213"/>
        <end position="1227"/>
    </location>
</feature>
<evidence type="ECO:0000259" key="3">
    <source>
        <dbReference type="PROSITE" id="PS50085"/>
    </source>
</evidence>
<dbReference type="InterPro" id="IPR018515">
    <property type="entry name" value="Tuberin-type_domain"/>
</dbReference>
<evidence type="ECO:0000313" key="5">
    <source>
        <dbReference type="Proteomes" id="UP000698800"/>
    </source>
</evidence>
<feature type="compositionally biased region" description="Polar residues" evidence="2">
    <location>
        <begin position="17"/>
        <end position="35"/>
    </location>
</feature>
<dbReference type="GO" id="GO:0032007">
    <property type="term" value="P:negative regulation of TOR signaling"/>
    <property type="evidence" value="ECO:0007669"/>
    <property type="project" value="TreeGrafter"/>
</dbReference>
<dbReference type="Pfam" id="PF03542">
    <property type="entry name" value="Tuberin"/>
    <property type="match status" value="1"/>
</dbReference>
<dbReference type="Gene3D" id="3.40.50.11210">
    <property type="entry name" value="Rap/Ran-GAP"/>
    <property type="match status" value="1"/>
</dbReference>
<accession>A0A9P8L1S9</accession>
<feature type="compositionally biased region" description="Polar residues" evidence="2">
    <location>
        <begin position="1077"/>
        <end position="1095"/>
    </location>
</feature>
<dbReference type="PROSITE" id="PS50085">
    <property type="entry name" value="RAPGAP"/>
    <property type="match status" value="1"/>
</dbReference>
<feature type="region of interest" description="Disordered" evidence="2">
    <location>
        <begin position="1074"/>
        <end position="1103"/>
    </location>
</feature>
<proteinExistence type="predicted"/>
<dbReference type="GO" id="GO:0051056">
    <property type="term" value="P:regulation of small GTPase mediated signal transduction"/>
    <property type="evidence" value="ECO:0007669"/>
    <property type="project" value="InterPro"/>
</dbReference>
<keyword evidence="5" id="KW-1185">Reference proteome</keyword>
<feature type="domain" description="Rap-GAP" evidence="3">
    <location>
        <begin position="1299"/>
        <end position="1530"/>
    </location>
</feature>
<feature type="region of interest" description="Disordered" evidence="2">
    <location>
        <begin position="1213"/>
        <end position="1245"/>
    </location>
</feature>
<feature type="region of interest" description="Disordered" evidence="2">
    <location>
        <begin position="51"/>
        <end position="82"/>
    </location>
</feature>
<organism evidence="4 5">
    <name type="scientific">Glutinoglossum americanum</name>
    <dbReference type="NCBI Taxonomy" id="1670608"/>
    <lineage>
        <taxon>Eukaryota</taxon>
        <taxon>Fungi</taxon>
        <taxon>Dikarya</taxon>
        <taxon>Ascomycota</taxon>
        <taxon>Pezizomycotina</taxon>
        <taxon>Geoglossomycetes</taxon>
        <taxon>Geoglossales</taxon>
        <taxon>Geoglossaceae</taxon>
        <taxon>Glutinoglossum</taxon>
    </lineage>
</organism>
<dbReference type="EMBL" id="JAGHQL010000034">
    <property type="protein sequence ID" value="KAH0543335.1"/>
    <property type="molecule type" value="Genomic_DNA"/>
</dbReference>
<reference evidence="4" key="1">
    <citation type="submission" date="2021-03" db="EMBL/GenBank/DDBJ databases">
        <title>Comparative genomics and phylogenomic investigation of the class Geoglossomycetes provide insights into ecological specialization and systematics.</title>
        <authorList>
            <person name="Melie T."/>
            <person name="Pirro S."/>
            <person name="Miller A.N."/>
            <person name="Quandt A."/>
        </authorList>
    </citation>
    <scope>NUCLEOTIDE SEQUENCE</scope>
    <source>
        <strain evidence="4">GBOQ0MN5Z8</strain>
    </source>
</reference>
<dbReference type="PANTHER" id="PTHR10063:SF0">
    <property type="entry name" value="TUBERIN"/>
    <property type="match status" value="1"/>
</dbReference>
<dbReference type="GO" id="GO:0033596">
    <property type="term" value="C:TSC1-TSC2 complex"/>
    <property type="evidence" value="ECO:0007669"/>
    <property type="project" value="TreeGrafter"/>
</dbReference>
<feature type="region of interest" description="Disordered" evidence="2">
    <location>
        <begin position="1170"/>
        <end position="1191"/>
    </location>
</feature>
<dbReference type="Pfam" id="PF02145">
    <property type="entry name" value="Rap_GAP"/>
    <property type="match status" value="1"/>
</dbReference>
<feature type="compositionally biased region" description="Polar residues" evidence="2">
    <location>
        <begin position="471"/>
        <end position="481"/>
    </location>
</feature>
<dbReference type="InterPro" id="IPR024584">
    <property type="entry name" value="Tuberin_N"/>
</dbReference>
<dbReference type="GO" id="GO:0005096">
    <property type="term" value="F:GTPase activator activity"/>
    <property type="evidence" value="ECO:0007669"/>
    <property type="project" value="UniProtKB-KW"/>
</dbReference>
<feature type="region of interest" description="Disordered" evidence="2">
    <location>
        <begin position="460"/>
        <end position="485"/>
    </location>
</feature>